<dbReference type="RefSeq" id="WP_038214071.1">
    <property type="nucleotide sequence ID" value="NZ_CAWLWN010000071.1"/>
</dbReference>
<organism evidence="1">
    <name type="scientific">Xenorhabdus bovienii str. puntauvense</name>
    <dbReference type="NCBI Taxonomy" id="1398201"/>
    <lineage>
        <taxon>Bacteria</taxon>
        <taxon>Pseudomonadati</taxon>
        <taxon>Pseudomonadota</taxon>
        <taxon>Gammaproteobacteria</taxon>
        <taxon>Enterobacterales</taxon>
        <taxon>Morganellaceae</taxon>
        <taxon>Xenorhabdus</taxon>
    </lineage>
</organism>
<name>A0A077NND2_XENBV</name>
<comment type="caution">
    <text evidence="1">The sequence shown here is derived from an EMBL/GenBank/DDBJ whole genome shotgun (WGS) entry which is preliminary data.</text>
</comment>
<sequence>MQIDEKQTIHLKITLTAEEYEILKNLSDLEGKPMATVLMKFIREAGVFKTLRKCLKAVEAIQNFKNIFRKNVSRMADDI</sequence>
<accession>A0A077NND2</accession>
<proteinExistence type="predicted"/>
<dbReference type="EMBL" id="CBSW010000282">
    <property type="protein sequence ID" value="CDG99185.1"/>
    <property type="molecule type" value="Genomic_DNA"/>
</dbReference>
<dbReference type="AlphaFoldDB" id="A0A077NND2"/>
<dbReference type="Proteomes" id="UP000028511">
    <property type="component" value="Unassembled WGS sequence"/>
</dbReference>
<evidence type="ECO:0000313" key="1">
    <source>
        <dbReference type="EMBL" id="CDG99185.1"/>
    </source>
</evidence>
<dbReference type="HOGENOM" id="CLU_2605236_0_0_6"/>
<gene>
    <name evidence="1" type="ORF">XBP1_750002</name>
</gene>
<reference evidence="1" key="1">
    <citation type="submission" date="2013-07" db="EMBL/GenBank/DDBJ databases">
        <title>Sub-species coevolution in mutualistic symbiosis.</title>
        <authorList>
            <person name="Murfin K."/>
            <person name="Klassen J."/>
            <person name="Lee M."/>
            <person name="Forst S."/>
            <person name="Stock P."/>
            <person name="Goodrich-Blair H."/>
        </authorList>
    </citation>
    <scope>NUCLEOTIDE SEQUENCE [LARGE SCALE GENOMIC DNA]</scope>
    <source>
        <strain evidence="1">Puntauvense</strain>
    </source>
</reference>
<protein>
    <submittedName>
        <fullName evidence="1">Uncharacterized protein</fullName>
    </submittedName>
</protein>